<dbReference type="Pfam" id="PF08448">
    <property type="entry name" value="PAS_4"/>
    <property type="match status" value="2"/>
</dbReference>
<accession>A0ABT2BYE5</accession>
<feature type="domain" description="PAS fold-4" evidence="1">
    <location>
        <begin position="178"/>
        <end position="284"/>
    </location>
</feature>
<evidence type="ECO:0000259" key="1">
    <source>
        <dbReference type="Pfam" id="PF08448"/>
    </source>
</evidence>
<reference evidence="2" key="1">
    <citation type="submission" date="2022-08" db="EMBL/GenBank/DDBJ databases">
        <title>Reclassification of Massilia species as members of the genera Telluria, Duganella, Pseudoduganella, Mokoshia gen. nov. and Zemynaea gen. nov. using orthogonal and non-orthogonal genome-based approaches.</title>
        <authorList>
            <person name="Bowman J.P."/>
        </authorList>
    </citation>
    <scope>NUCLEOTIDE SEQUENCE</scope>
    <source>
        <strain evidence="2">LMG 11547</strain>
    </source>
</reference>
<evidence type="ECO:0000313" key="2">
    <source>
        <dbReference type="EMBL" id="MCS0629957.1"/>
    </source>
</evidence>
<dbReference type="Proteomes" id="UP001165263">
    <property type="component" value="Unassembled WGS sequence"/>
</dbReference>
<keyword evidence="3" id="KW-1185">Reference proteome</keyword>
<evidence type="ECO:0000313" key="3">
    <source>
        <dbReference type="Proteomes" id="UP001165263"/>
    </source>
</evidence>
<proteinExistence type="predicted"/>
<dbReference type="SUPFAM" id="SSF55785">
    <property type="entry name" value="PYP-like sensor domain (PAS domain)"/>
    <property type="match status" value="2"/>
</dbReference>
<sequence>MLMPLAAVIAILLGWQQQRLADARRDSQDTHRAILTMEAAFAHVPVGLAVLDLDLRYVRINRLLAEINGLPVEDHIGKSIHDAIPEIAPSAELRIRQVMTSGIASLGAVFDGATPAQPHLRRVWRESIYPVIDRNGALLGVTVVVEEITEQQRLAGALQDSQRREQRRTSELEGVMQAAPAALFVASDRECRRVKANPAAERLLRLRRGQNPVADDRGGRAFSVYEGNRQLALDQLPLQRAAATGEVVRDASLTLRFADDDRLHVVINALPLRDEAGEVVGAVAGFVEAPPAAAKAGIDG</sequence>
<dbReference type="Gene3D" id="3.30.450.20">
    <property type="entry name" value="PAS domain"/>
    <property type="match status" value="2"/>
</dbReference>
<feature type="domain" description="PAS fold-4" evidence="1">
    <location>
        <begin position="41"/>
        <end position="153"/>
    </location>
</feature>
<dbReference type="EMBL" id="JANUHC010000003">
    <property type="protein sequence ID" value="MCS0629957.1"/>
    <property type="molecule type" value="Genomic_DNA"/>
</dbReference>
<dbReference type="NCBIfam" id="TIGR00229">
    <property type="entry name" value="sensory_box"/>
    <property type="match status" value="1"/>
</dbReference>
<comment type="caution">
    <text evidence="2">The sequence shown here is derived from an EMBL/GenBank/DDBJ whole genome shotgun (WGS) entry which is preliminary data.</text>
</comment>
<dbReference type="InterPro" id="IPR000014">
    <property type="entry name" value="PAS"/>
</dbReference>
<dbReference type="InterPro" id="IPR013656">
    <property type="entry name" value="PAS_4"/>
</dbReference>
<organism evidence="2 3">
    <name type="scientific">Telluria mixta</name>
    <dbReference type="NCBI Taxonomy" id="34071"/>
    <lineage>
        <taxon>Bacteria</taxon>
        <taxon>Pseudomonadati</taxon>
        <taxon>Pseudomonadota</taxon>
        <taxon>Betaproteobacteria</taxon>
        <taxon>Burkholderiales</taxon>
        <taxon>Oxalobacteraceae</taxon>
        <taxon>Telluria group</taxon>
        <taxon>Telluria</taxon>
    </lineage>
</organism>
<gene>
    <name evidence="2" type="ORF">NX786_11500</name>
</gene>
<dbReference type="RefSeq" id="WP_259449049.1">
    <property type="nucleotide sequence ID" value="NZ_CP119520.1"/>
</dbReference>
<protein>
    <submittedName>
        <fullName evidence="2">PAS domain-containing protein</fullName>
    </submittedName>
</protein>
<name>A0ABT2BYE5_9BURK</name>
<dbReference type="InterPro" id="IPR035965">
    <property type="entry name" value="PAS-like_dom_sf"/>
</dbReference>